<reference evidence="7" key="1">
    <citation type="journal article" date="2023" name="Mol. Phylogenet. Evol.">
        <title>Genome-scale phylogeny and comparative genomics of the fungal order Sordariales.</title>
        <authorList>
            <person name="Hensen N."/>
            <person name="Bonometti L."/>
            <person name="Westerberg I."/>
            <person name="Brannstrom I.O."/>
            <person name="Guillou S."/>
            <person name="Cros-Aarteil S."/>
            <person name="Calhoun S."/>
            <person name="Haridas S."/>
            <person name="Kuo A."/>
            <person name="Mondo S."/>
            <person name="Pangilinan J."/>
            <person name="Riley R."/>
            <person name="LaButti K."/>
            <person name="Andreopoulos B."/>
            <person name="Lipzen A."/>
            <person name="Chen C."/>
            <person name="Yan M."/>
            <person name="Daum C."/>
            <person name="Ng V."/>
            <person name="Clum A."/>
            <person name="Steindorff A."/>
            <person name="Ohm R.A."/>
            <person name="Martin F."/>
            <person name="Silar P."/>
            <person name="Natvig D.O."/>
            <person name="Lalanne C."/>
            <person name="Gautier V."/>
            <person name="Ament-Velasquez S.L."/>
            <person name="Kruys A."/>
            <person name="Hutchinson M.I."/>
            <person name="Powell A.J."/>
            <person name="Barry K."/>
            <person name="Miller A.N."/>
            <person name="Grigoriev I.V."/>
            <person name="Debuchy R."/>
            <person name="Gladieux P."/>
            <person name="Hiltunen Thoren M."/>
            <person name="Johannesson H."/>
        </authorList>
    </citation>
    <scope>NUCLEOTIDE SEQUENCE</scope>
    <source>
        <strain evidence="7">CBS 141.50</strain>
    </source>
</reference>
<evidence type="ECO:0000256" key="5">
    <source>
        <dbReference type="SAM" id="MobiDB-lite"/>
    </source>
</evidence>
<feature type="compositionally biased region" description="Low complexity" evidence="5">
    <location>
        <begin position="361"/>
        <end position="373"/>
    </location>
</feature>
<dbReference type="EMBL" id="MU853602">
    <property type="protein sequence ID" value="KAK4142057.1"/>
    <property type="molecule type" value="Genomic_DNA"/>
</dbReference>
<dbReference type="RefSeq" id="XP_062635428.1">
    <property type="nucleotide sequence ID" value="XM_062781334.1"/>
</dbReference>
<feature type="transmembrane region" description="Helical" evidence="6">
    <location>
        <begin position="29"/>
        <end position="47"/>
    </location>
</feature>
<dbReference type="InterPro" id="IPR007568">
    <property type="entry name" value="RTA1"/>
</dbReference>
<comment type="subcellular location">
    <subcellularLocation>
        <location evidence="1">Membrane</location>
        <topology evidence="1">Multi-pass membrane protein</topology>
    </subcellularLocation>
</comment>
<dbReference type="GO" id="GO:0000324">
    <property type="term" value="C:fungal-type vacuole"/>
    <property type="evidence" value="ECO:0007669"/>
    <property type="project" value="TreeGrafter"/>
</dbReference>
<feature type="transmembrane region" description="Helical" evidence="6">
    <location>
        <begin position="212"/>
        <end position="236"/>
    </location>
</feature>
<evidence type="ECO:0000256" key="1">
    <source>
        <dbReference type="ARBA" id="ARBA00004141"/>
    </source>
</evidence>
<evidence type="ECO:0000256" key="3">
    <source>
        <dbReference type="ARBA" id="ARBA00022989"/>
    </source>
</evidence>
<evidence type="ECO:0000313" key="8">
    <source>
        <dbReference type="Proteomes" id="UP001302676"/>
    </source>
</evidence>
<keyword evidence="4 6" id="KW-0472">Membrane</keyword>
<keyword evidence="3 6" id="KW-1133">Transmembrane helix</keyword>
<feature type="transmembrane region" description="Helical" evidence="6">
    <location>
        <begin position="126"/>
        <end position="149"/>
    </location>
</feature>
<feature type="region of interest" description="Disordered" evidence="5">
    <location>
        <begin position="296"/>
        <end position="432"/>
    </location>
</feature>
<dbReference type="PANTHER" id="PTHR31465">
    <property type="entry name" value="PROTEIN RTA1-RELATED"/>
    <property type="match status" value="1"/>
</dbReference>
<feature type="region of interest" description="Disordered" evidence="5">
    <location>
        <begin position="451"/>
        <end position="524"/>
    </location>
</feature>
<comment type="caution">
    <text evidence="7">The sequence shown here is derived from an EMBL/GenBank/DDBJ whole genome shotgun (WGS) entry which is preliminary data.</text>
</comment>
<feature type="compositionally biased region" description="Pro residues" evidence="5">
    <location>
        <begin position="483"/>
        <end position="496"/>
    </location>
</feature>
<dbReference type="Pfam" id="PF04479">
    <property type="entry name" value="RTA1"/>
    <property type="match status" value="1"/>
</dbReference>
<feature type="compositionally biased region" description="Low complexity" evidence="5">
    <location>
        <begin position="463"/>
        <end position="472"/>
    </location>
</feature>
<keyword evidence="8" id="KW-1185">Reference proteome</keyword>
<feature type="transmembrane region" description="Helical" evidence="6">
    <location>
        <begin position="256"/>
        <end position="274"/>
    </location>
</feature>
<protein>
    <submittedName>
        <fullName evidence="7">Uncharacterized protein</fullName>
    </submittedName>
</protein>
<feature type="transmembrane region" description="Helical" evidence="6">
    <location>
        <begin position="54"/>
        <end position="74"/>
    </location>
</feature>
<feature type="compositionally biased region" description="Polar residues" evidence="5">
    <location>
        <begin position="408"/>
        <end position="432"/>
    </location>
</feature>
<dbReference type="AlphaFoldDB" id="A0AAN6ZKQ7"/>
<organism evidence="7 8">
    <name type="scientific">Dichotomopilus funicola</name>
    <dbReference type="NCBI Taxonomy" id="1934379"/>
    <lineage>
        <taxon>Eukaryota</taxon>
        <taxon>Fungi</taxon>
        <taxon>Dikarya</taxon>
        <taxon>Ascomycota</taxon>
        <taxon>Pezizomycotina</taxon>
        <taxon>Sordariomycetes</taxon>
        <taxon>Sordariomycetidae</taxon>
        <taxon>Sordariales</taxon>
        <taxon>Chaetomiaceae</taxon>
        <taxon>Dichotomopilus</taxon>
    </lineage>
</organism>
<accession>A0AAN6ZKQ7</accession>
<evidence type="ECO:0000313" key="7">
    <source>
        <dbReference type="EMBL" id="KAK4142057.1"/>
    </source>
</evidence>
<evidence type="ECO:0000256" key="6">
    <source>
        <dbReference type="SAM" id="Phobius"/>
    </source>
</evidence>
<keyword evidence="2 6" id="KW-0812">Transmembrane</keyword>
<feature type="compositionally biased region" description="Basic residues" evidence="5">
    <location>
        <begin position="332"/>
        <end position="351"/>
    </location>
</feature>
<evidence type="ECO:0000256" key="2">
    <source>
        <dbReference type="ARBA" id="ARBA00022692"/>
    </source>
</evidence>
<dbReference type="GeneID" id="87817947"/>
<evidence type="ECO:0000256" key="4">
    <source>
        <dbReference type="ARBA" id="ARBA00023136"/>
    </source>
</evidence>
<name>A0AAN6ZKQ7_9PEZI</name>
<dbReference type="Proteomes" id="UP001302676">
    <property type="component" value="Unassembled WGS sequence"/>
</dbReference>
<feature type="transmembrane region" description="Helical" evidence="6">
    <location>
        <begin position="161"/>
        <end position="186"/>
    </location>
</feature>
<feature type="transmembrane region" description="Helical" evidence="6">
    <location>
        <begin position="94"/>
        <end position="114"/>
    </location>
</feature>
<dbReference type="PANTHER" id="PTHR31465:SF9">
    <property type="entry name" value="SPHINGOID LONG-CHAIN BASE TRANSPORTER RSB1"/>
    <property type="match status" value="1"/>
</dbReference>
<gene>
    <name evidence="7" type="ORF">C8A04DRAFT_30314</name>
</gene>
<reference evidence="7" key="2">
    <citation type="submission" date="2023-05" db="EMBL/GenBank/DDBJ databases">
        <authorList>
            <consortium name="Lawrence Berkeley National Laboratory"/>
            <person name="Steindorff A."/>
            <person name="Hensen N."/>
            <person name="Bonometti L."/>
            <person name="Westerberg I."/>
            <person name="Brannstrom I.O."/>
            <person name="Guillou S."/>
            <person name="Cros-Aarteil S."/>
            <person name="Calhoun S."/>
            <person name="Haridas S."/>
            <person name="Kuo A."/>
            <person name="Mondo S."/>
            <person name="Pangilinan J."/>
            <person name="Riley R."/>
            <person name="Labutti K."/>
            <person name="Andreopoulos B."/>
            <person name="Lipzen A."/>
            <person name="Chen C."/>
            <person name="Yanf M."/>
            <person name="Daum C."/>
            <person name="Ng V."/>
            <person name="Clum A."/>
            <person name="Ohm R."/>
            <person name="Martin F."/>
            <person name="Silar P."/>
            <person name="Natvig D."/>
            <person name="Lalanne C."/>
            <person name="Gautier V."/>
            <person name="Ament-Velasquez S.L."/>
            <person name="Kruys A."/>
            <person name="Hutchinson M.I."/>
            <person name="Powell A.J."/>
            <person name="Barry K."/>
            <person name="Miller A.N."/>
            <person name="Grigoriev I.V."/>
            <person name="Debuchy R."/>
            <person name="Gladieux P."/>
            <person name="Thoren M.H."/>
            <person name="Johannesson H."/>
        </authorList>
    </citation>
    <scope>NUCLEOTIDE SEQUENCE</scope>
    <source>
        <strain evidence="7">CBS 141.50</strain>
    </source>
</reference>
<proteinExistence type="predicted"/>
<dbReference type="GO" id="GO:0005886">
    <property type="term" value="C:plasma membrane"/>
    <property type="evidence" value="ECO:0007669"/>
    <property type="project" value="TreeGrafter"/>
</dbReference>
<sequence length="524" mass="56850">MLEAGDCSGSACAVPSGSLLTSGAPAGNAFMLAAFAALFPPVIYAMLRYKTLAYSLFLLAALAVEVVGHVGKVFLVRDPSSHAYTAVCLMGTHWGAVLIGSAMNLVLPHVLVLYGDEFRLVSEPVYLNILFFVLDVFTLAFQSVGIGFASTARTATEVSQGTYILLTGLGIQAVNLLVFLGIYRYFKHKLSHRRYILDDRYSLLYMSRRFKYFMIGVQVVALLLIIRTAVRIAVFADGLTSSFASSPVTTFLLDDTLVLLAALFFTIYPVGRVFGSVWPPTSPTALTVYSPNHGNAHTPTHHASHTSFTLSFPPPPTSPTHGHTDNRLLPLRLRRHRRNRSSRSLNNHKRVISLPTHNHNHLPYNNNNPSSPSASTPRFSPGFTPRGGMTPGLPAHPSPRTRAFYESQGYTQGGYSSNNTTPLTSPRNQPVHQRSMAMPYDLAAASPTQDMPFLSAAGGQGQGQDSSGLDSARWMGYENQPLAFPPPPPPPPPLPPKEYGRKKKGKGGSGSGPENEMVDGDALW</sequence>